<feature type="compositionally biased region" description="Basic and acidic residues" evidence="1">
    <location>
        <begin position="51"/>
        <end position="64"/>
    </location>
</feature>
<evidence type="ECO:0000313" key="3">
    <source>
        <dbReference type="Proteomes" id="UP000678499"/>
    </source>
</evidence>
<feature type="region of interest" description="Disordered" evidence="1">
    <location>
        <begin position="1"/>
        <end position="104"/>
    </location>
</feature>
<evidence type="ECO:0000313" key="2">
    <source>
        <dbReference type="EMBL" id="CAD7279949.1"/>
    </source>
</evidence>
<dbReference type="EMBL" id="CAJPEX010001866">
    <property type="protein sequence ID" value="CAG0920101.1"/>
    <property type="molecule type" value="Genomic_DNA"/>
</dbReference>
<evidence type="ECO:0000256" key="1">
    <source>
        <dbReference type="SAM" id="MobiDB-lite"/>
    </source>
</evidence>
<proteinExistence type="predicted"/>
<reference evidence="2" key="1">
    <citation type="submission" date="2020-11" db="EMBL/GenBank/DDBJ databases">
        <authorList>
            <person name="Tran Van P."/>
        </authorList>
    </citation>
    <scope>NUCLEOTIDE SEQUENCE</scope>
</reference>
<gene>
    <name evidence="2" type="ORF">NMOB1V02_LOCUS7613</name>
</gene>
<feature type="compositionally biased region" description="Basic residues" evidence="1">
    <location>
        <begin position="94"/>
        <end position="104"/>
    </location>
</feature>
<name>A0A7R9BR14_9CRUS</name>
<feature type="compositionally biased region" description="Basic and acidic residues" evidence="1">
    <location>
        <begin position="75"/>
        <end position="84"/>
    </location>
</feature>
<dbReference type="EMBL" id="OA883903">
    <property type="protein sequence ID" value="CAD7279949.1"/>
    <property type="molecule type" value="Genomic_DNA"/>
</dbReference>
<dbReference type="Proteomes" id="UP000678499">
    <property type="component" value="Unassembled WGS sequence"/>
</dbReference>
<dbReference type="AlphaFoldDB" id="A0A7R9BR14"/>
<organism evidence="2">
    <name type="scientific">Notodromas monacha</name>
    <dbReference type="NCBI Taxonomy" id="399045"/>
    <lineage>
        <taxon>Eukaryota</taxon>
        <taxon>Metazoa</taxon>
        <taxon>Ecdysozoa</taxon>
        <taxon>Arthropoda</taxon>
        <taxon>Crustacea</taxon>
        <taxon>Oligostraca</taxon>
        <taxon>Ostracoda</taxon>
        <taxon>Podocopa</taxon>
        <taxon>Podocopida</taxon>
        <taxon>Cypridocopina</taxon>
        <taxon>Cypridoidea</taxon>
        <taxon>Cyprididae</taxon>
        <taxon>Notodromas</taxon>
    </lineage>
</organism>
<protein>
    <submittedName>
        <fullName evidence="2">Uncharacterized protein</fullName>
    </submittedName>
</protein>
<sequence length="104" mass="11498">MSSAAQAVREVPESPRNSPERLPKNSPKKSSVKKTNESIEAPKTAVKRRHSTVEVSREKIDVETSVKPTQKRTKKSQEVSEKPGDGGMEDVSKAKKKKKRISGD</sequence>
<feature type="compositionally biased region" description="Basic and acidic residues" evidence="1">
    <location>
        <begin position="10"/>
        <end position="23"/>
    </location>
</feature>
<accession>A0A7R9BR14</accession>
<keyword evidence="3" id="KW-1185">Reference proteome</keyword>